<keyword evidence="1" id="KW-0732">Signal</keyword>
<feature type="chain" id="PRO_5046525697" description="DUF1471 domain-containing protein" evidence="1">
    <location>
        <begin position="21"/>
        <end position="97"/>
    </location>
</feature>
<dbReference type="RefSeq" id="WP_255391115.1">
    <property type="nucleotide sequence ID" value="NZ_CP101509.1"/>
</dbReference>
<organism evidence="2 3">
    <name type="scientific">Photobacterium atrarenae</name>
    <dbReference type="NCBI Taxonomy" id="865757"/>
    <lineage>
        <taxon>Bacteria</taxon>
        <taxon>Pseudomonadati</taxon>
        <taxon>Pseudomonadota</taxon>
        <taxon>Gammaproteobacteria</taxon>
        <taxon>Vibrionales</taxon>
        <taxon>Vibrionaceae</taxon>
        <taxon>Photobacterium</taxon>
    </lineage>
</organism>
<dbReference type="Proteomes" id="UP001057998">
    <property type="component" value="Chromosome 2"/>
</dbReference>
<sequence length="97" mass="10977">MIKRALFSLIFLCIAAHSHASPELLAPSEVQYGPFQYIETIEVHGNIEDSVLRLIQATLENKQSDFYVIQDISEDTRHDTLTVVINLYNQGQSNNLS</sequence>
<name>A0ABY5GKW2_9GAMM</name>
<dbReference type="EMBL" id="CP101509">
    <property type="protein sequence ID" value="UTV29791.1"/>
    <property type="molecule type" value="Genomic_DNA"/>
</dbReference>
<keyword evidence="3" id="KW-1185">Reference proteome</keyword>
<accession>A0ABY5GKW2</accession>
<proteinExistence type="predicted"/>
<gene>
    <name evidence="2" type="ORF">NNL38_22545</name>
</gene>
<evidence type="ECO:0000313" key="3">
    <source>
        <dbReference type="Proteomes" id="UP001057998"/>
    </source>
</evidence>
<protein>
    <recommendedName>
        <fullName evidence="4">DUF1471 domain-containing protein</fullName>
    </recommendedName>
</protein>
<evidence type="ECO:0008006" key="4">
    <source>
        <dbReference type="Google" id="ProtNLM"/>
    </source>
</evidence>
<reference evidence="2" key="1">
    <citation type="submission" date="2022-07" db="EMBL/GenBank/DDBJ databases">
        <title>Genome sequencing of Photobacterium atrarenae GJH2-4.</title>
        <authorList>
            <person name="Park S.-J."/>
        </authorList>
    </citation>
    <scope>NUCLEOTIDE SEQUENCE</scope>
    <source>
        <strain evidence="2">GJH2-4</strain>
    </source>
</reference>
<evidence type="ECO:0000256" key="1">
    <source>
        <dbReference type="SAM" id="SignalP"/>
    </source>
</evidence>
<feature type="signal peptide" evidence="1">
    <location>
        <begin position="1"/>
        <end position="20"/>
    </location>
</feature>
<evidence type="ECO:0000313" key="2">
    <source>
        <dbReference type="EMBL" id="UTV29791.1"/>
    </source>
</evidence>